<dbReference type="PANTHER" id="PTHR43418:SF4">
    <property type="entry name" value="MULTIFUNCTIONAL TRYPTOPHAN BIOSYNTHESIS PROTEIN"/>
    <property type="match status" value="1"/>
</dbReference>
<keyword evidence="1" id="KW-0315">Glutamine amidotransferase</keyword>
<dbReference type="SUPFAM" id="SSF52317">
    <property type="entry name" value="Class I glutamine amidotransferase-like"/>
    <property type="match status" value="1"/>
</dbReference>
<dbReference type="GO" id="GO:0005829">
    <property type="term" value="C:cytosol"/>
    <property type="evidence" value="ECO:0007669"/>
    <property type="project" value="TreeGrafter"/>
</dbReference>
<dbReference type="CDD" id="cd01743">
    <property type="entry name" value="GATase1_Anthranilate_Synthase"/>
    <property type="match status" value="1"/>
</dbReference>
<evidence type="ECO:0000313" key="4">
    <source>
        <dbReference type="Proteomes" id="UP000435357"/>
    </source>
</evidence>
<dbReference type="PANTHER" id="PTHR43418">
    <property type="entry name" value="MULTIFUNCTIONAL TRYPTOPHAN BIOSYNTHESIS PROTEIN-RELATED"/>
    <property type="match status" value="1"/>
</dbReference>
<evidence type="ECO:0000313" key="3">
    <source>
        <dbReference type="EMBL" id="KAB1064776.1"/>
    </source>
</evidence>
<evidence type="ECO:0000259" key="2">
    <source>
        <dbReference type="Pfam" id="PF00117"/>
    </source>
</evidence>
<dbReference type="GO" id="GO:0046654">
    <property type="term" value="P:tetrahydrofolate biosynthetic process"/>
    <property type="evidence" value="ECO:0007669"/>
    <property type="project" value="TreeGrafter"/>
</dbReference>
<organism evidence="3 4">
    <name type="scientific">Salibacter halophilus</name>
    <dbReference type="NCBI Taxonomy" id="1803916"/>
    <lineage>
        <taxon>Bacteria</taxon>
        <taxon>Pseudomonadati</taxon>
        <taxon>Bacteroidota</taxon>
        <taxon>Flavobacteriia</taxon>
        <taxon>Flavobacteriales</taxon>
        <taxon>Salibacteraceae</taxon>
        <taxon>Salibacter</taxon>
    </lineage>
</organism>
<dbReference type="FunFam" id="3.40.50.880:FF:000003">
    <property type="entry name" value="Anthranilate synthase component II"/>
    <property type="match status" value="1"/>
</dbReference>
<sequence length="190" mass="21251">MNKSISVIDNYDSFTYNLVHLLEPLVDEVVVMRNDEIDWSVLTKSTAIVLSPGPELPQTAGKMMEVIDRFINEKPFLGVCLGMQGIVNHFNGELFNMASVQHGRPVEVEHQGNSLFSDIQNPTLVGLYHSWAADLSSLPEELKAIANWGEVAMAIEHKSLPVYGVQFHPESILSSHGTQIVKNWLRLIEK</sequence>
<dbReference type="GO" id="GO:0000162">
    <property type="term" value="P:L-tryptophan biosynthetic process"/>
    <property type="evidence" value="ECO:0007669"/>
    <property type="project" value="TreeGrafter"/>
</dbReference>
<reference evidence="3 4" key="1">
    <citation type="submission" date="2019-09" db="EMBL/GenBank/DDBJ databases">
        <title>Genomes of Cryomorphaceae.</title>
        <authorList>
            <person name="Bowman J.P."/>
        </authorList>
    </citation>
    <scope>NUCLEOTIDE SEQUENCE [LARGE SCALE GENOMIC DNA]</scope>
    <source>
        <strain evidence="3 4">KCTC 52047</strain>
    </source>
</reference>
<dbReference type="PROSITE" id="PS51273">
    <property type="entry name" value="GATASE_TYPE_1"/>
    <property type="match status" value="1"/>
</dbReference>
<dbReference type="InterPro" id="IPR017926">
    <property type="entry name" value="GATASE"/>
</dbReference>
<name>A0A6N6M9D4_9FLAO</name>
<evidence type="ECO:0000256" key="1">
    <source>
        <dbReference type="ARBA" id="ARBA00022962"/>
    </source>
</evidence>
<dbReference type="EMBL" id="WACR01000004">
    <property type="protein sequence ID" value="KAB1064776.1"/>
    <property type="molecule type" value="Genomic_DNA"/>
</dbReference>
<dbReference type="Proteomes" id="UP000435357">
    <property type="component" value="Unassembled WGS sequence"/>
</dbReference>
<dbReference type="InterPro" id="IPR050472">
    <property type="entry name" value="Anth_synth/Amidotransfase"/>
</dbReference>
<dbReference type="PRINTS" id="PR00097">
    <property type="entry name" value="ANTSNTHASEII"/>
</dbReference>
<feature type="domain" description="Glutamine amidotransferase" evidence="2">
    <location>
        <begin position="7"/>
        <end position="185"/>
    </location>
</feature>
<dbReference type="GO" id="GO:0004049">
    <property type="term" value="F:anthranilate synthase activity"/>
    <property type="evidence" value="ECO:0007669"/>
    <property type="project" value="TreeGrafter"/>
</dbReference>
<dbReference type="InterPro" id="IPR006221">
    <property type="entry name" value="TrpG/PapA_dom"/>
</dbReference>
<protein>
    <submittedName>
        <fullName evidence="3">Aminodeoxychorismate/anthranilate synthase component II</fullName>
    </submittedName>
</protein>
<keyword evidence="4" id="KW-1185">Reference proteome</keyword>
<dbReference type="Gene3D" id="3.40.50.880">
    <property type="match status" value="1"/>
</dbReference>
<comment type="caution">
    <text evidence="3">The sequence shown here is derived from an EMBL/GenBank/DDBJ whole genome shotgun (WGS) entry which is preliminary data.</text>
</comment>
<gene>
    <name evidence="3" type="ORF">F3059_05315</name>
</gene>
<dbReference type="NCBIfam" id="TIGR00566">
    <property type="entry name" value="trpG_papA"/>
    <property type="match status" value="1"/>
</dbReference>
<dbReference type="AlphaFoldDB" id="A0A6N6M9D4"/>
<dbReference type="InterPro" id="IPR029062">
    <property type="entry name" value="Class_I_gatase-like"/>
</dbReference>
<dbReference type="RefSeq" id="WP_151167095.1">
    <property type="nucleotide sequence ID" value="NZ_WACR01000004.1"/>
</dbReference>
<proteinExistence type="predicted"/>
<accession>A0A6N6M9D4</accession>
<dbReference type="GO" id="GO:0046820">
    <property type="term" value="F:4-amino-4-deoxychorismate synthase activity"/>
    <property type="evidence" value="ECO:0007669"/>
    <property type="project" value="TreeGrafter"/>
</dbReference>
<dbReference type="PRINTS" id="PR00096">
    <property type="entry name" value="GATASE"/>
</dbReference>
<dbReference type="OrthoDB" id="9786812at2"/>
<dbReference type="Pfam" id="PF00117">
    <property type="entry name" value="GATase"/>
    <property type="match status" value="1"/>
</dbReference>